<evidence type="ECO:0000313" key="1">
    <source>
        <dbReference type="EMBL" id="PSI02759.1"/>
    </source>
</evidence>
<dbReference type="EMBL" id="PXVC01000002">
    <property type="protein sequence ID" value="PSI02759.1"/>
    <property type="molecule type" value="Genomic_DNA"/>
</dbReference>
<organism evidence="1 2">
    <name type="scientific">Synechococcus lacustris str. Tous</name>
    <dbReference type="NCBI Taxonomy" id="1910958"/>
    <lineage>
        <taxon>Bacteria</taxon>
        <taxon>Bacillati</taxon>
        <taxon>Cyanobacteriota</taxon>
        <taxon>Cyanophyceae</taxon>
        <taxon>Synechococcales</taxon>
        <taxon>Synechococcaceae</taxon>
        <taxon>Synechococcus</taxon>
    </lineage>
</organism>
<sequence length="166" mass="18125">MPRTSKVVLILLLSLVGMAGLLRLPLLPPPVARSSADTTLSGLEAQESLQEVRQEAAALMSRFVGGEITRHYWGGFTPFLDVLGIEIPPGLEAKLEVSTDNAVFSLRPRRAREHYQAEVRITSNGTRGVACRGEGAPKSFRLEGERLICPLGWVAMIDPSVDGYRK</sequence>
<keyword evidence="2" id="KW-1185">Reference proteome</keyword>
<reference evidence="2" key="1">
    <citation type="submission" date="2018-03" db="EMBL/GenBank/DDBJ databases">
        <title>Ecological and genomic features of two cosmopolitan and abundant freshwater picocyanobacteria.</title>
        <authorList>
            <person name="Cabello-Yeves P.J."/>
            <person name="Picazo A."/>
            <person name="Camacho A."/>
            <person name="Callieri C."/>
            <person name="Rosselli R."/>
            <person name="Roda-Garcia J."/>
            <person name="Coutinho F.H."/>
            <person name="Rodriguez-Valera F."/>
        </authorList>
    </citation>
    <scope>NUCLEOTIDE SEQUENCE [LARGE SCALE GENOMIC DNA]</scope>
    <source>
        <strain evidence="2">Tous</strain>
    </source>
</reference>
<dbReference type="RefSeq" id="WP_106498770.1">
    <property type="nucleotide sequence ID" value="NZ_PXVC01000002.1"/>
</dbReference>
<accession>A0A2P7EHR9</accession>
<dbReference type="Proteomes" id="UP000240206">
    <property type="component" value="Unassembled WGS sequence"/>
</dbReference>
<protein>
    <submittedName>
        <fullName evidence="1">Uncharacterized protein</fullName>
    </submittedName>
</protein>
<gene>
    <name evidence="1" type="ORF">C7K08_00885</name>
</gene>
<proteinExistence type="predicted"/>
<dbReference type="STRING" id="1910958.BTM30_09040"/>
<dbReference type="AlphaFoldDB" id="A0A2P7EHR9"/>
<comment type="caution">
    <text evidence="1">The sequence shown here is derived from an EMBL/GenBank/DDBJ whole genome shotgun (WGS) entry which is preliminary data.</text>
</comment>
<evidence type="ECO:0000313" key="2">
    <source>
        <dbReference type="Proteomes" id="UP000240206"/>
    </source>
</evidence>
<name>A0A2P7EHR9_9SYNE</name>